<dbReference type="AlphaFoldDB" id="A0AA38FWT2"/>
<dbReference type="Proteomes" id="UP000824469">
    <property type="component" value="Unassembled WGS sequence"/>
</dbReference>
<evidence type="ECO:0000313" key="3">
    <source>
        <dbReference type="Proteomes" id="UP000824469"/>
    </source>
</evidence>
<name>A0AA38FWT2_TAXCH</name>
<keyword evidence="3" id="KW-1185">Reference proteome</keyword>
<evidence type="ECO:0000313" key="2">
    <source>
        <dbReference type="EMBL" id="KAH9311922.1"/>
    </source>
</evidence>
<gene>
    <name evidence="2" type="ORF">KI387_026957</name>
</gene>
<reference evidence="2 3" key="1">
    <citation type="journal article" date="2021" name="Nat. Plants">
        <title>The Taxus genome provides insights into paclitaxel biosynthesis.</title>
        <authorList>
            <person name="Xiong X."/>
            <person name="Gou J."/>
            <person name="Liao Q."/>
            <person name="Li Y."/>
            <person name="Zhou Q."/>
            <person name="Bi G."/>
            <person name="Li C."/>
            <person name="Du R."/>
            <person name="Wang X."/>
            <person name="Sun T."/>
            <person name="Guo L."/>
            <person name="Liang H."/>
            <person name="Lu P."/>
            <person name="Wu Y."/>
            <person name="Zhang Z."/>
            <person name="Ro D.K."/>
            <person name="Shang Y."/>
            <person name="Huang S."/>
            <person name="Yan J."/>
        </authorList>
    </citation>
    <scope>NUCLEOTIDE SEQUENCE [LARGE SCALE GENOMIC DNA]</scope>
    <source>
        <strain evidence="2">Ta-2019</strain>
    </source>
</reference>
<sequence length="60" mass="6678">MPEYPTPLENVEESKDEEMKDGEEGENEVDETVQETSQSIAEQATNLDAQAPKGPRSKIK</sequence>
<comment type="caution">
    <text evidence="2">The sequence shown here is derived from an EMBL/GenBank/DDBJ whole genome shotgun (WGS) entry which is preliminary data.</text>
</comment>
<accession>A0AA38FWT2</accession>
<feature type="compositionally biased region" description="Polar residues" evidence="1">
    <location>
        <begin position="34"/>
        <end position="48"/>
    </location>
</feature>
<proteinExistence type="predicted"/>
<dbReference type="EMBL" id="JAHRHJ020000006">
    <property type="protein sequence ID" value="KAH9311922.1"/>
    <property type="molecule type" value="Genomic_DNA"/>
</dbReference>
<organism evidence="2 3">
    <name type="scientific">Taxus chinensis</name>
    <name type="common">Chinese yew</name>
    <name type="synonym">Taxus wallichiana var. chinensis</name>
    <dbReference type="NCBI Taxonomy" id="29808"/>
    <lineage>
        <taxon>Eukaryota</taxon>
        <taxon>Viridiplantae</taxon>
        <taxon>Streptophyta</taxon>
        <taxon>Embryophyta</taxon>
        <taxon>Tracheophyta</taxon>
        <taxon>Spermatophyta</taxon>
        <taxon>Pinopsida</taxon>
        <taxon>Pinidae</taxon>
        <taxon>Conifers II</taxon>
        <taxon>Cupressales</taxon>
        <taxon>Taxaceae</taxon>
        <taxon>Taxus</taxon>
    </lineage>
</organism>
<protein>
    <submittedName>
        <fullName evidence="2">Uncharacterized protein</fullName>
    </submittedName>
</protein>
<feature type="non-terminal residue" evidence="2">
    <location>
        <position position="60"/>
    </location>
</feature>
<feature type="compositionally biased region" description="Acidic residues" evidence="1">
    <location>
        <begin position="10"/>
        <end position="33"/>
    </location>
</feature>
<feature type="region of interest" description="Disordered" evidence="1">
    <location>
        <begin position="1"/>
        <end position="60"/>
    </location>
</feature>
<evidence type="ECO:0000256" key="1">
    <source>
        <dbReference type="SAM" id="MobiDB-lite"/>
    </source>
</evidence>